<evidence type="ECO:0000256" key="7">
    <source>
        <dbReference type="ARBA" id="ARBA00022679"/>
    </source>
</evidence>
<keyword evidence="8 16" id="KW-0812">Transmembrane</keyword>
<evidence type="ECO:0000256" key="9">
    <source>
        <dbReference type="ARBA" id="ARBA00022989"/>
    </source>
</evidence>
<comment type="subcellular location">
    <subcellularLocation>
        <location evidence="2">Endomembrane system</location>
        <topology evidence="2">Multi-pass membrane protein</topology>
    </subcellularLocation>
</comment>
<feature type="transmembrane region" description="Helical" evidence="16">
    <location>
        <begin position="100"/>
        <end position="118"/>
    </location>
</feature>
<evidence type="ECO:0000256" key="11">
    <source>
        <dbReference type="ARBA" id="ARBA00023136"/>
    </source>
</evidence>
<gene>
    <name evidence="17" type="primary">pssA</name>
    <name evidence="17" type="ORF">IRY55_09850</name>
</gene>
<evidence type="ECO:0000256" key="8">
    <source>
        <dbReference type="ARBA" id="ARBA00022692"/>
    </source>
</evidence>
<evidence type="ECO:0000313" key="18">
    <source>
        <dbReference type="Proteomes" id="UP000622653"/>
    </source>
</evidence>
<evidence type="ECO:0000256" key="2">
    <source>
        <dbReference type="ARBA" id="ARBA00004127"/>
    </source>
</evidence>
<evidence type="ECO:0000256" key="3">
    <source>
        <dbReference type="ARBA" id="ARBA00010441"/>
    </source>
</evidence>
<dbReference type="InterPro" id="IPR048254">
    <property type="entry name" value="CDP_ALCOHOL_P_TRANSF_CS"/>
</dbReference>
<dbReference type="NCBIfam" id="TIGR00473">
    <property type="entry name" value="pssA"/>
    <property type="match status" value="1"/>
</dbReference>
<dbReference type="EC" id="2.7.8.8" evidence="4"/>
<dbReference type="GO" id="GO:0016020">
    <property type="term" value="C:membrane"/>
    <property type="evidence" value="ECO:0007669"/>
    <property type="project" value="InterPro"/>
</dbReference>
<feature type="transmembrane region" description="Helical" evidence="16">
    <location>
        <begin position="130"/>
        <end position="149"/>
    </location>
</feature>
<keyword evidence="11 16" id="KW-0472">Membrane</keyword>
<dbReference type="PANTHER" id="PTHR14269:SF61">
    <property type="entry name" value="CDP-DIACYLGLYCEROL--SERINE O-PHOSPHATIDYLTRANSFERASE"/>
    <property type="match status" value="1"/>
</dbReference>
<keyword evidence="18" id="KW-1185">Reference proteome</keyword>
<evidence type="ECO:0000256" key="1">
    <source>
        <dbReference type="ARBA" id="ARBA00000287"/>
    </source>
</evidence>
<keyword evidence="7 15" id="KW-0808">Transferase</keyword>
<proteinExistence type="inferred from homology"/>
<comment type="similarity">
    <text evidence="3 15">Belongs to the CDP-alcohol phosphatidyltransferase class-I family.</text>
</comment>
<keyword evidence="12" id="KW-0594">Phospholipid biosynthesis</keyword>
<dbReference type="AlphaFoldDB" id="A0A8J7GDE7"/>
<dbReference type="EMBL" id="JADKPV010000005">
    <property type="protein sequence ID" value="MBF4501666.1"/>
    <property type="molecule type" value="Genomic_DNA"/>
</dbReference>
<dbReference type="PROSITE" id="PS00379">
    <property type="entry name" value="CDP_ALCOHOL_P_TRANSF"/>
    <property type="match status" value="1"/>
</dbReference>
<accession>A0A8J7GDE7</accession>
<dbReference type="GO" id="GO:0012505">
    <property type="term" value="C:endomembrane system"/>
    <property type="evidence" value="ECO:0007669"/>
    <property type="project" value="UniProtKB-SubCell"/>
</dbReference>
<dbReference type="InterPro" id="IPR004533">
    <property type="entry name" value="CDP-diaglyc--ser_O-PTrfase"/>
</dbReference>
<dbReference type="InterPro" id="IPR050324">
    <property type="entry name" value="CDP-alcohol_PTase-I"/>
</dbReference>
<comment type="catalytic activity">
    <reaction evidence="1">
        <text>a CDP-1,2-diacyl-sn-glycerol + L-serine = a 1,2-diacyl-sn-glycero-3-phospho-L-serine + CMP + H(+)</text>
        <dbReference type="Rhea" id="RHEA:16913"/>
        <dbReference type="ChEBI" id="CHEBI:15378"/>
        <dbReference type="ChEBI" id="CHEBI:33384"/>
        <dbReference type="ChEBI" id="CHEBI:57262"/>
        <dbReference type="ChEBI" id="CHEBI:58332"/>
        <dbReference type="ChEBI" id="CHEBI:60377"/>
        <dbReference type="EC" id="2.7.8.8"/>
    </reaction>
</comment>
<evidence type="ECO:0000256" key="5">
    <source>
        <dbReference type="ARBA" id="ARBA00017171"/>
    </source>
</evidence>
<evidence type="ECO:0000313" key="17">
    <source>
        <dbReference type="EMBL" id="MBF4501666.1"/>
    </source>
</evidence>
<name>A0A8J7GDE7_9BACL</name>
<evidence type="ECO:0000256" key="15">
    <source>
        <dbReference type="RuleBase" id="RU003750"/>
    </source>
</evidence>
<sequence>MFSIRHHYYCKLKEQLANILTLINLSFGILSLIFLFKGHPSIAVIFIIIAAMCDRFDGAAARRFHTESDFGKELDSLSDLISFGVAPAFLIYQSVLGDTLWLGIGMVIFYILAGAIRLARYNVQTFDGAFYGLPITVAGVFVATSYFIIPYMPVQFYIILLLVMGLAMISSFRIAKM</sequence>
<keyword evidence="10" id="KW-0443">Lipid metabolism</keyword>
<dbReference type="RefSeq" id="WP_194563152.1">
    <property type="nucleotide sequence ID" value="NZ_JADKPV010000005.1"/>
</dbReference>
<evidence type="ECO:0000256" key="10">
    <source>
        <dbReference type="ARBA" id="ARBA00023098"/>
    </source>
</evidence>
<evidence type="ECO:0000256" key="6">
    <source>
        <dbReference type="ARBA" id="ARBA00022516"/>
    </source>
</evidence>
<evidence type="ECO:0000256" key="13">
    <source>
        <dbReference type="ARBA" id="ARBA00023264"/>
    </source>
</evidence>
<dbReference type="PANTHER" id="PTHR14269">
    <property type="entry name" value="CDP-DIACYLGLYCEROL--GLYCEROL-3-PHOSPHATE 3-PHOSPHATIDYLTRANSFERASE-RELATED"/>
    <property type="match status" value="1"/>
</dbReference>
<keyword evidence="6" id="KW-0444">Lipid biosynthesis</keyword>
<dbReference type="GO" id="GO:0008654">
    <property type="term" value="P:phospholipid biosynthetic process"/>
    <property type="evidence" value="ECO:0007669"/>
    <property type="project" value="UniProtKB-KW"/>
</dbReference>
<dbReference type="Gene3D" id="1.20.120.1760">
    <property type="match status" value="1"/>
</dbReference>
<keyword evidence="13" id="KW-1208">Phospholipid metabolism</keyword>
<evidence type="ECO:0000256" key="4">
    <source>
        <dbReference type="ARBA" id="ARBA00013174"/>
    </source>
</evidence>
<evidence type="ECO:0000256" key="12">
    <source>
        <dbReference type="ARBA" id="ARBA00023209"/>
    </source>
</evidence>
<dbReference type="Pfam" id="PF01066">
    <property type="entry name" value="CDP-OH_P_transf"/>
    <property type="match status" value="1"/>
</dbReference>
<protein>
    <recommendedName>
        <fullName evidence="5">CDP-diacylglycerol--serine O-phosphatidyltransferase</fullName>
        <ecNumber evidence="4">2.7.8.8</ecNumber>
    </recommendedName>
    <alternativeName>
        <fullName evidence="14">Phosphatidylserine synthase</fullName>
    </alternativeName>
</protein>
<evidence type="ECO:0000256" key="16">
    <source>
        <dbReference type="SAM" id="Phobius"/>
    </source>
</evidence>
<dbReference type="InterPro" id="IPR000462">
    <property type="entry name" value="CDP-OH_P_trans"/>
</dbReference>
<organism evidence="17 18">
    <name type="scientific">Savagea serpentis</name>
    <dbReference type="NCBI Taxonomy" id="2785297"/>
    <lineage>
        <taxon>Bacteria</taxon>
        <taxon>Bacillati</taxon>
        <taxon>Bacillota</taxon>
        <taxon>Bacilli</taxon>
        <taxon>Bacillales</taxon>
        <taxon>Caryophanaceae</taxon>
        <taxon>Savagea</taxon>
    </lineage>
</organism>
<comment type="caution">
    <text evidence="17">The sequence shown here is derived from an EMBL/GenBank/DDBJ whole genome shotgun (WGS) entry which is preliminary data.</text>
</comment>
<feature type="transmembrane region" description="Helical" evidence="16">
    <location>
        <begin position="155"/>
        <end position="175"/>
    </location>
</feature>
<evidence type="ECO:0000256" key="14">
    <source>
        <dbReference type="ARBA" id="ARBA00032361"/>
    </source>
</evidence>
<feature type="transmembrane region" description="Helical" evidence="16">
    <location>
        <begin position="16"/>
        <end position="36"/>
    </location>
</feature>
<keyword evidence="9 16" id="KW-1133">Transmembrane helix</keyword>
<dbReference type="GO" id="GO:0003882">
    <property type="term" value="F:CDP-diacylglycerol-serine O-phosphatidyltransferase activity"/>
    <property type="evidence" value="ECO:0007669"/>
    <property type="project" value="UniProtKB-EC"/>
</dbReference>
<reference evidence="17" key="1">
    <citation type="submission" date="2020-11" db="EMBL/GenBank/DDBJ databases">
        <title>Multidrug resistant novel bacterium Savagea serpentis sp. nov., isolated from the scats of a vine snake (Ahaetulla nasuta).</title>
        <authorList>
            <person name="Venkata Ramana V."/>
            <person name="Vikas Patil S."/>
            <person name="Yogita Lugani V."/>
        </authorList>
    </citation>
    <scope>NUCLEOTIDE SEQUENCE</scope>
    <source>
        <strain evidence="17">SN6</strain>
    </source>
</reference>
<dbReference type="InterPro" id="IPR043130">
    <property type="entry name" value="CDP-OH_PTrfase_TM_dom"/>
</dbReference>
<dbReference type="Proteomes" id="UP000622653">
    <property type="component" value="Unassembled WGS sequence"/>
</dbReference>